<evidence type="ECO:0000256" key="1">
    <source>
        <dbReference type="SAM" id="Phobius"/>
    </source>
</evidence>
<keyword evidence="1" id="KW-0812">Transmembrane</keyword>
<proteinExistence type="predicted"/>
<keyword evidence="1" id="KW-0472">Membrane</keyword>
<feature type="transmembrane region" description="Helical" evidence="1">
    <location>
        <begin position="136"/>
        <end position="153"/>
    </location>
</feature>
<sequence length="163" mass="17865">MERHYPLINMLAFQGCWFACVLGGDLIGSSSVLAFLLLHLWITRGKGLGFSLLLASVGILFDSLLSLLGLMSFGPGIWPPIPLWLAALWLAFSLTPRHALGWLQGRSRLAAALALTMAPLSYFAGQRLQVLEIGESGYLMIALAWAITFAALFRHRRVNHATC</sequence>
<dbReference type="Pfam" id="PF11086">
    <property type="entry name" value="DUF2878"/>
    <property type="match status" value="1"/>
</dbReference>
<dbReference type="RefSeq" id="WP_225676779.1">
    <property type="nucleotide sequence ID" value="NZ_JAEDAH010000099.1"/>
</dbReference>
<feature type="transmembrane region" description="Helical" evidence="1">
    <location>
        <begin position="12"/>
        <end position="38"/>
    </location>
</feature>
<reference evidence="2 3" key="1">
    <citation type="submission" date="2020-12" db="EMBL/GenBank/DDBJ databases">
        <title>Novel Thalassolituus-related marine hydrocarbonoclastic bacteria mediated algae-derived hydrocarbons mineralization in twilight zone of the northern South China Sea.</title>
        <authorList>
            <person name="Dong C."/>
        </authorList>
    </citation>
    <scope>NUCLEOTIDE SEQUENCE [LARGE SCALE GENOMIC DNA]</scope>
    <source>
        <strain evidence="2 3">IMCC1826</strain>
    </source>
</reference>
<dbReference type="PROSITE" id="PS51257">
    <property type="entry name" value="PROKAR_LIPOPROTEIN"/>
    <property type="match status" value="1"/>
</dbReference>
<dbReference type="Proteomes" id="UP000714380">
    <property type="component" value="Unassembled WGS sequence"/>
</dbReference>
<organism evidence="2 3">
    <name type="scientific">Thalassolituus marinus</name>
    <dbReference type="NCBI Taxonomy" id="671053"/>
    <lineage>
        <taxon>Bacteria</taxon>
        <taxon>Pseudomonadati</taxon>
        <taxon>Pseudomonadota</taxon>
        <taxon>Gammaproteobacteria</taxon>
        <taxon>Oceanospirillales</taxon>
        <taxon>Oceanospirillaceae</taxon>
        <taxon>Thalassolituus</taxon>
    </lineage>
</organism>
<feature type="transmembrane region" description="Helical" evidence="1">
    <location>
        <begin position="50"/>
        <end position="71"/>
    </location>
</feature>
<feature type="transmembrane region" description="Helical" evidence="1">
    <location>
        <begin position="77"/>
        <end position="95"/>
    </location>
</feature>
<evidence type="ECO:0000313" key="2">
    <source>
        <dbReference type="EMBL" id="MCA6065135.1"/>
    </source>
</evidence>
<protein>
    <submittedName>
        <fullName evidence="2">DUF2878 domain-containing protein</fullName>
    </submittedName>
</protein>
<feature type="transmembrane region" description="Helical" evidence="1">
    <location>
        <begin position="107"/>
        <end position="124"/>
    </location>
</feature>
<dbReference type="EMBL" id="JAEDAH010000099">
    <property type="protein sequence ID" value="MCA6065135.1"/>
    <property type="molecule type" value="Genomic_DNA"/>
</dbReference>
<evidence type="ECO:0000313" key="3">
    <source>
        <dbReference type="Proteomes" id="UP000714380"/>
    </source>
</evidence>
<name>A0ABS7ZXM8_9GAMM</name>
<accession>A0ABS7ZXM8</accession>
<dbReference type="InterPro" id="IPR021306">
    <property type="entry name" value="DUF2878"/>
</dbReference>
<keyword evidence="1" id="KW-1133">Transmembrane helix</keyword>
<comment type="caution">
    <text evidence="2">The sequence shown here is derived from an EMBL/GenBank/DDBJ whole genome shotgun (WGS) entry which is preliminary data.</text>
</comment>
<keyword evidence="3" id="KW-1185">Reference proteome</keyword>
<gene>
    <name evidence="2" type="ORF">I9W95_16160</name>
</gene>